<dbReference type="InterPro" id="IPR009936">
    <property type="entry name" value="DUF1468"/>
</dbReference>
<dbReference type="RefSeq" id="WP_006211514.1">
    <property type="nucleotide sequence ID" value="NZ_CP147845.1"/>
</dbReference>
<evidence type="ECO:0000313" key="4">
    <source>
        <dbReference type="Proteomes" id="UP000076796"/>
    </source>
</evidence>
<dbReference type="Proteomes" id="UP000076796">
    <property type="component" value="Unassembled WGS sequence"/>
</dbReference>
<accession>A0A163ENL3</accession>
<feature type="transmembrane region" description="Helical" evidence="1">
    <location>
        <begin position="63"/>
        <end position="87"/>
    </location>
</feature>
<feature type="transmembrane region" description="Helical" evidence="1">
    <location>
        <begin position="93"/>
        <end position="113"/>
    </location>
</feature>
<gene>
    <name evidence="3" type="ORF">AWU65_27920</name>
</gene>
<dbReference type="GeneID" id="97554533"/>
<evidence type="ECO:0000256" key="1">
    <source>
        <dbReference type="SAM" id="Phobius"/>
    </source>
</evidence>
<feature type="domain" description="DUF1468" evidence="2">
    <location>
        <begin position="7"/>
        <end position="143"/>
    </location>
</feature>
<organism evidence="3 4">
    <name type="scientific">Paenibacillus glucanolyticus</name>
    <dbReference type="NCBI Taxonomy" id="59843"/>
    <lineage>
        <taxon>Bacteria</taxon>
        <taxon>Bacillati</taxon>
        <taxon>Bacillota</taxon>
        <taxon>Bacilli</taxon>
        <taxon>Bacillales</taxon>
        <taxon>Paenibacillaceae</taxon>
        <taxon>Paenibacillus</taxon>
    </lineage>
</organism>
<reference evidence="3" key="1">
    <citation type="journal article" date="2016" name="Genome Announc.">
        <title>Draft genomes of two strains of Paenibacillus glucanolyticus with capability to degrade lignocellulose.</title>
        <authorList>
            <person name="Mathews S.L."/>
            <person name="Pawlak J."/>
            <person name="Grunden A.M."/>
        </authorList>
    </citation>
    <scope>NUCLEOTIDE SEQUENCE [LARGE SCALE GENOMIC DNA]</scope>
    <source>
        <strain evidence="3">SLM1</strain>
    </source>
</reference>
<dbReference type="STRING" id="59843.A3958_00225"/>
<dbReference type="OrthoDB" id="2969509at2"/>
<evidence type="ECO:0000259" key="2">
    <source>
        <dbReference type="Pfam" id="PF07331"/>
    </source>
</evidence>
<keyword evidence="1" id="KW-0472">Membrane</keyword>
<comment type="caution">
    <text evidence="3">The sequence shown here is derived from an EMBL/GenBank/DDBJ whole genome shotgun (WGS) entry which is preliminary data.</text>
</comment>
<protein>
    <recommendedName>
        <fullName evidence="2">DUF1468 domain-containing protein</fullName>
    </recommendedName>
</protein>
<dbReference type="EMBL" id="LWMH01000002">
    <property type="protein sequence ID" value="KZS43909.1"/>
    <property type="molecule type" value="Genomic_DNA"/>
</dbReference>
<keyword evidence="1" id="KW-1133">Transmembrane helix</keyword>
<feature type="transmembrane region" description="Helical" evidence="1">
    <location>
        <begin position="120"/>
        <end position="142"/>
    </location>
</feature>
<dbReference type="Pfam" id="PF07331">
    <property type="entry name" value="TctB"/>
    <property type="match status" value="1"/>
</dbReference>
<dbReference type="AlphaFoldDB" id="A0A163ENL3"/>
<keyword evidence="4" id="KW-1185">Reference proteome</keyword>
<name>A0A163ENL3_9BACL</name>
<sequence>MTMANRVIGFGLLILSVYAWLTANAFPSSNGLGPGPDYFPKIAASALGVLSILLIGRKEKQDGAVYAVSGKPAVLLFVTGIIVMMVYVLFVQWLGFTVSSALVTLAWMILMGIRKWTTLIVASVLISAGISYVFEFLLSVPIPHGILY</sequence>
<feature type="transmembrane region" description="Helical" evidence="1">
    <location>
        <begin position="38"/>
        <end position="56"/>
    </location>
</feature>
<keyword evidence="1" id="KW-0812">Transmembrane</keyword>
<evidence type="ECO:0000313" key="3">
    <source>
        <dbReference type="EMBL" id="KZS43909.1"/>
    </source>
</evidence>
<feature type="transmembrane region" description="Helical" evidence="1">
    <location>
        <begin position="7"/>
        <end position="26"/>
    </location>
</feature>
<proteinExistence type="predicted"/>